<protein>
    <submittedName>
        <fullName evidence="1">Uncharacterized protein</fullName>
    </submittedName>
</protein>
<comment type="caution">
    <text evidence="1">The sequence shown here is derived from an EMBL/GenBank/DDBJ whole genome shotgun (WGS) entry which is preliminary data.</text>
</comment>
<dbReference type="Proteomes" id="UP001253193">
    <property type="component" value="Unassembled WGS sequence"/>
</dbReference>
<dbReference type="EMBL" id="JAUHGG010000003">
    <property type="protein sequence ID" value="MDS1821506.1"/>
    <property type="molecule type" value="Genomic_DNA"/>
</dbReference>
<organism evidence="1 2">
    <name type="scientific">Vibrio parahaemolyticus</name>
    <dbReference type="NCBI Taxonomy" id="670"/>
    <lineage>
        <taxon>Bacteria</taxon>
        <taxon>Pseudomonadati</taxon>
        <taxon>Pseudomonadota</taxon>
        <taxon>Gammaproteobacteria</taxon>
        <taxon>Vibrionales</taxon>
        <taxon>Vibrionaceae</taxon>
        <taxon>Vibrio</taxon>
    </lineage>
</organism>
<accession>A0AAW8PZQ5</accession>
<sequence length="131" mass="14970">MSSSVSVYFRELVKIEEFIDFCNSLGIKYSPMTIGGNCFVKNDVEVIVEQMCSNGESRSEPPSEFKGLTVKTTWFGNLEGVFGIVVGLVNRWDTRIEYDPEFNHLFLRSSAENVRIFDESRDTEYLPFANT</sequence>
<name>A0AAW8PZQ5_VIBPH</name>
<evidence type="ECO:0000313" key="2">
    <source>
        <dbReference type="Proteomes" id="UP001253193"/>
    </source>
</evidence>
<proteinExistence type="predicted"/>
<gene>
    <name evidence="1" type="ORF">QX249_12610</name>
</gene>
<reference evidence="1" key="1">
    <citation type="submission" date="2023-06" db="EMBL/GenBank/DDBJ databases">
        <title>Genomic Diversity of Vibrio spp. and Metagenomic Analysis of Pathogens in Florida Gulf Coastal Waters Following Hurricane Ian.</title>
        <authorList>
            <person name="Brumfield K.D."/>
        </authorList>
    </citation>
    <scope>NUCLEOTIDE SEQUENCE</scope>
    <source>
        <strain evidence="1">WBS2B-138</strain>
    </source>
</reference>
<dbReference type="RefSeq" id="WP_311020403.1">
    <property type="nucleotide sequence ID" value="NZ_JAUHGG010000003.1"/>
</dbReference>
<evidence type="ECO:0000313" key="1">
    <source>
        <dbReference type="EMBL" id="MDS1821506.1"/>
    </source>
</evidence>
<dbReference type="AlphaFoldDB" id="A0AAW8PZQ5"/>